<keyword evidence="2" id="KW-0805">Transcription regulation</keyword>
<accession>A0A371K111</accession>
<keyword evidence="9" id="KW-1185">Reference proteome</keyword>
<dbReference type="Gene3D" id="1.10.10.10">
    <property type="entry name" value="Winged helix-like DNA-binding domain superfamily/Winged helix DNA-binding domain"/>
    <property type="match status" value="1"/>
</dbReference>
<evidence type="ECO:0000256" key="4">
    <source>
        <dbReference type="ARBA" id="ARBA00023163"/>
    </source>
</evidence>
<dbReference type="CDD" id="cd06171">
    <property type="entry name" value="Sigma70_r4"/>
    <property type="match status" value="1"/>
</dbReference>
<keyword evidence="3" id="KW-0731">Sigma factor</keyword>
<feature type="region of interest" description="Disordered" evidence="5">
    <location>
        <begin position="68"/>
        <end position="94"/>
    </location>
</feature>
<sequence length="261" mass="29739">MRSEYCGKPHRTAPYCRQTQRSRRSSLRRCRRFPAPGAGSRRPVDAGERRFLSAGRIGCAAPAARLSSAADRTLRTASRVSDTTPASDHDDSTGADLRWDRVHVQRLRPALLRYFRRHLAQQAEDAEDLAQETLVRLARAQVQPDNAEAYALRIASNLLRDRYRRDRSHHAERHEPLDAGLDELPSEEPGSDHVYASKERLERLLSALDELSPRCRQVFLLQRYEGMTYTAIARQLQVSVSAVEKHMMRALLHLQARLAEP</sequence>
<comment type="caution">
    <text evidence="8">The sequence shown here is derived from an EMBL/GenBank/DDBJ whole genome shotgun (WGS) entry which is preliminary data.</text>
</comment>
<keyword evidence="4" id="KW-0804">Transcription</keyword>
<feature type="domain" description="RNA polymerase sigma factor 70 region 4 type 2" evidence="7">
    <location>
        <begin position="202"/>
        <end position="254"/>
    </location>
</feature>
<feature type="domain" description="RNA polymerase sigma-70 region 2" evidence="6">
    <location>
        <begin position="104"/>
        <end position="167"/>
    </location>
</feature>
<dbReference type="GO" id="GO:0006352">
    <property type="term" value="P:DNA-templated transcription initiation"/>
    <property type="evidence" value="ECO:0007669"/>
    <property type="project" value="InterPro"/>
</dbReference>
<dbReference type="PANTHER" id="PTHR43133:SF63">
    <property type="entry name" value="RNA POLYMERASE SIGMA FACTOR FECI-RELATED"/>
    <property type="match status" value="1"/>
</dbReference>
<evidence type="ECO:0000256" key="3">
    <source>
        <dbReference type="ARBA" id="ARBA00023082"/>
    </source>
</evidence>
<protein>
    <submittedName>
        <fullName evidence="8">RNA polymerase sigma factor</fullName>
    </submittedName>
</protein>
<evidence type="ECO:0000313" key="9">
    <source>
        <dbReference type="Proteomes" id="UP000264492"/>
    </source>
</evidence>
<dbReference type="EMBL" id="QTSU01000002">
    <property type="protein sequence ID" value="RDZ27537.1"/>
    <property type="molecule type" value="Genomic_DNA"/>
</dbReference>
<dbReference type="InterPro" id="IPR013325">
    <property type="entry name" value="RNA_pol_sigma_r2"/>
</dbReference>
<comment type="similarity">
    <text evidence="1">Belongs to the sigma-70 factor family. ECF subfamily.</text>
</comment>
<dbReference type="NCBIfam" id="TIGR02937">
    <property type="entry name" value="sigma70-ECF"/>
    <property type="match status" value="1"/>
</dbReference>
<evidence type="ECO:0000256" key="5">
    <source>
        <dbReference type="SAM" id="MobiDB-lite"/>
    </source>
</evidence>
<dbReference type="SUPFAM" id="SSF88946">
    <property type="entry name" value="Sigma2 domain of RNA polymerase sigma factors"/>
    <property type="match status" value="1"/>
</dbReference>
<dbReference type="InterPro" id="IPR036388">
    <property type="entry name" value="WH-like_DNA-bd_sf"/>
</dbReference>
<feature type="compositionally biased region" description="Basic residues" evidence="5">
    <location>
        <begin position="20"/>
        <end position="32"/>
    </location>
</feature>
<evidence type="ECO:0000259" key="6">
    <source>
        <dbReference type="Pfam" id="PF04542"/>
    </source>
</evidence>
<dbReference type="InterPro" id="IPR014284">
    <property type="entry name" value="RNA_pol_sigma-70_dom"/>
</dbReference>
<evidence type="ECO:0000259" key="7">
    <source>
        <dbReference type="Pfam" id="PF08281"/>
    </source>
</evidence>
<proteinExistence type="inferred from homology"/>
<dbReference type="Gene3D" id="1.10.1740.10">
    <property type="match status" value="1"/>
</dbReference>
<reference evidence="8 9" key="1">
    <citation type="submission" date="2018-08" db="EMBL/GenBank/DDBJ databases">
        <title>Lysobacter sp. zong2l5, whole genome shotgun sequence.</title>
        <authorList>
            <person name="Zhang X."/>
            <person name="Feng G."/>
            <person name="Zhu H."/>
        </authorList>
    </citation>
    <scope>NUCLEOTIDE SEQUENCE [LARGE SCALE GENOMIC DNA]</scope>
    <source>
        <strain evidence="9">zong2l5</strain>
    </source>
</reference>
<name>A0A371K111_9GAMM</name>
<feature type="region of interest" description="Disordered" evidence="5">
    <location>
        <begin position="1"/>
        <end position="46"/>
    </location>
</feature>
<dbReference type="Pfam" id="PF04542">
    <property type="entry name" value="Sigma70_r2"/>
    <property type="match status" value="1"/>
</dbReference>
<gene>
    <name evidence="8" type="ORF">DX914_15055</name>
</gene>
<dbReference type="AlphaFoldDB" id="A0A371K111"/>
<dbReference type="GO" id="GO:0003677">
    <property type="term" value="F:DNA binding"/>
    <property type="evidence" value="ECO:0007669"/>
    <property type="project" value="InterPro"/>
</dbReference>
<dbReference type="InterPro" id="IPR007627">
    <property type="entry name" value="RNA_pol_sigma70_r2"/>
</dbReference>
<dbReference type="SUPFAM" id="SSF88659">
    <property type="entry name" value="Sigma3 and sigma4 domains of RNA polymerase sigma factors"/>
    <property type="match status" value="1"/>
</dbReference>
<dbReference type="Pfam" id="PF08281">
    <property type="entry name" value="Sigma70_r4_2"/>
    <property type="match status" value="1"/>
</dbReference>
<dbReference type="GO" id="GO:0016987">
    <property type="term" value="F:sigma factor activity"/>
    <property type="evidence" value="ECO:0007669"/>
    <property type="project" value="UniProtKB-KW"/>
</dbReference>
<feature type="compositionally biased region" description="Polar residues" evidence="5">
    <location>
        <begin position="75"/>
        <end position="86"/>
    </location>
</feature>
<evidence type="ECO:0000256" key="2">
    <source>
        <dbReference type="ARBA" id="ARBA00023015"/>
    </source>
</evidence>
<evidence type="ECO:0000256" key="1">
    <source>
        <dbReference type="ARBA" id="ARBA00010641"/>
    </source>
</evidence>
<dbReference type="InterPro" id="IPR013324">
    <property type="entry name" value="RNA_pol_sigma_r3/r4-like"/>
</dbReference>
<feature type="region of interest" description="Disordered" evidence="5">
    <location>
        <begin position="166"/>
        <end position="192"/>
    </location>
</feature>
<dbReference type="InterPro" id="IPR039425">
    <property type="entry name" value="RNA_pol_sigma-70-like"/>
</dbReference>
<organism evidence="8 9">
    <name type="scientific">Lysobacter silvisoli</name>
    <dbReference type="NCBI Taxonomy" id="2293254"/>
    <lineage>
        <taxon>Bacteria</taxon>
        <taxon>Pseudomonadati</taxon>
        <taxon>Pseudomonadota</taxon>
        <taxon>Gammaproteobacteria</taxon>
        <taxon>Lysobacterales</taxon>
        <taxon>Lysobacteraceae</taxon>
        <taxon>Lysobacter</taxon>
    </lineage>
</organism>
<dbReference type="Proteomes" id="UP000264492">
    <property type="component" value="Unassembled WGS sequence"/>
</dbReference>
<evidence type="ECO:0000313" key="8">
    <source>
        <dbReference type="EMBL" id="RDZ27537.1"/>
    </source>
</evidence>
<dbReference type="PANTHER" id="PTHR43133">
    <property type="entry name" value="RNA POLYMERASE ECF-TYPE SIGMA FACTO"/>
    <property type="match status" value="1"/>
</dbReference>
<dbReference type="InterPro" id="IPR013249">
    <property type="entry name" value="RNA_pol_sigma70_r4_t2"/>
</dbReference>